<comment type="catalytic activity">
    <reaction evidence="11 12">
        <text>L-aspartate 4-semialdehyde + pyruvate = (2S,4S)-4-hydroxy-2,3,4,5-tetrahydrodipicolinate + H2O + H(+)</text>
        <dbReference type="Rhea" id="RHEA:34171"/>
        <dbReference type="ChEBI" id="CHEBI:15361"/>
        <dbReference type="ChEBI" id="CHEBI:15377"/>
        <dbReference type="ChEBI" id="CHEBI:15378"/>
        <dbReference type="ChEBI" id="CHEBI:67139"/>
        <dbReference type="ChEBI" id="CHEBI:537519"/>
        <dbReference type="EC" id="4.3.3.7"/>
    </reaction>
</comment>
<evidence type="ECO:0000256" key="13">
    <source>
        <dbReference type="PIRNR" id="PIRNR001365"/>
    </source>
</evidence>
<dbReference type="EC" id="4.3.3.7" evidence="4 12"/>
<gene>
    <name evidence="12 14" type="primary">dapA</name>
    <name evidence="14" type="ORF">ACFPYJ_31805</name>
</gene>
<comment type="function">
    <text evidence="1 12">Catalyzes the condensation of (S)-aspartate-beta-semialdehyde [(S)-ASA] and pyruvate to 4-hydroxy-tetrahydrodipicolinate (HTPA).</text>
</comment>
<comment type="caution">
    <text evidence="12">Lacks conserved residue(s) required for the propagation of feature annotation.</text>
</comment>
<comment type="subunit">
    <text evidence="12">Homotetramer; dimer of dimers.</text>
</comment>
<dbReference type="CDD" id="cd00408">
    <property type="entry name" value="DHDPS-like"/>
    <property type="match status" value="1"/>
</dbReference>
<proteinExistence type="inferred from homology"/>
<evidence type="ECO:0000256" key="6">
    <source>
        <dbReference type="ARBA" id="ARBA00022605"/>
    </source>
</evidence>
<dbReference type="PRINTS" id="PR00146">
    <property type="entry name" value="DHPICSNTHASE"/>
</dbReference>
<keyword evidence="6 12" id="KW-0028">Amino-acid biosynthesis</keyword>
<evidence type="ECO:0000256" key="8">
    <source>
        <dbReference type="ARBA" id="ARBA00023154"/>
    </source>
</evidence>
<evidence type="ECO:0000313" key="15">
    <source>
        <dbReference type="Proteomes" id="UP001596047"/>
    </source>
</evidence>
<dbReference type="PANTHER" id="PTHR12128:SF66">
    <property type="entry name" value="4-HYDROXY-2-OXOGLUTARATE ALDOLASE, MITOCHONDRIAL"/>
    <property type="match status" value="1"/>
</dbReference>
<accession>A0ABW0W8J8</accession>
<evidence type="ECO:0000256" key="7">
    <source>
        <dbReference type="ARBA" id="ARBA00022915"/>
    </source>
</evidence>
<dbReference type="PANTHER" id="PTHR12128">
    <property type="entry name" value="DIHYDRODIPICOLINATE SYNTHASE"/>
    <property type="match status" value="1"/>
</dbReference>
<dbReference type="Gene3D" id="3.20.20.70">
    <property type="entry name" value="Aldolase class I"/>
    <property type="match status" value="1"/>
</dbReference>
<dbReference type="GO" id="GO:0008840">
    <property type="term" value="F:4-hydroxy-tetrahydrodipicolinate synthase activity"/>
    <property type="evidence" value="ECO:0007669"/>
    <property type="project" value="UniProtKB-EC"/>
</dbReference>
<comment type="pathway">
    <text evidence="2 12">Amino-acid biosynthesis; L-lysine biosynthesis via DAP pathway; (S)-tetrahydrodipicolinate from L-aspartate: step 3/4.</text>
</comment>
<dbReference type="InterPro" id="IPR013785">
    <property type="entry name" value="Aldolase_TIM"/>
</dbReference>
<dbReference type="RefSeq" id="WP_379192377.1">
    <property type="nucleotide sequence ID" value="NZ_JBHSOW010000130.1"/>
</dbReference>
<dbReference type="InterPro" id="IPR020625">
    <property type="entry name" value="Schiff_base-form_aldolases_AS"/>
</dbReference>
<evidence type="ECO:0000313" key="14">
    <source>
        <dbReference type="EMBL" id="MFC5653627.1"/>
    </source>
</evidence>
<dbReference type="PIRSF" id="PIRSF001365">
    <property type="entry name" value="DHDPS"/>
    <property type="match status" value="1"/>
</dbReference>
<feature type="active site" description="Schiff-base intermediate with substrate" evidence="12">
    <location>
        <position position="163"/>
    </location>
</feature>
<dbReference type="HAMAP" id="MF_00418">
    <property type="entry name" value="DapA"/>
    <property type="match status" value="1"/>
</dbReference>
<organism evidence="14 15">
    <name type="scientific">Paenibacillus solisilvae</name>
    <dbReference type="NCBI Taxonomy" id="2486751"/>
    <lineage>
        <taxon>Bacteria</taxon>
        <taxon>Bacillati</taxon>
        <taxon>Bacillota</taxon>
        <taxon>Bacilli</taxon>
        <taxon>Bacillales</taxon>
        <taxon>Paenibacillaceae</taxon>
        <taxon>Paenibacillus</taxon>
    </lineage>
</organism>
<keyword evidence="5 12" id="KW-0963">Cytoplasm</keyword>
<dbReference type="InterPro" id="IPR005263">
    <property type="entry name" value="DapA"/>
</dbReference>
<evidence type="ECO:0000256" key="9">
    <source>
        <dbReference type="ARBA" id="ARBA00023239"/>
    </source>
</evidence>
<dbReference type="Proteomes" id="UP001596047">
    <property type="component" value="Unassembled WGS sequence"/>
</dbReference>
<comment type="caution">
    <text evidence="12">Was originally thought to be a dihydrodipicolinate synthase (DHDPS), catalyzing the condensation of (S)-aspartate-beta-semialdehyde [(S)-ASA] and pyruvate to dihydrodipicolinate (DHDP). However, it was shown in E.coli that the product of the enzymatic reaction is not dihydrodipicolinate but in fact (4S)-4-hydroxy-2,3,4,5-tetrahydro-(2S)-dipicolinic acid (HTPA), and that the consecutive dehydration reaction leading to DHDP is not spontaneous but catalyzed by DapB.</text>
</comment>
<evidence type="ECO:0000256" key="11">
    <source>
        <dbReference type="ARBA" id="ARBA00047836"/>
    </source>
</evidence>
<dbReference type="SUPFAM" id="SSF51569">
    <property type="entry name" value="Aldolase"/>
    <property type="match status" value="1"/>
</dbReference>
<comment type="similarity">
    <text evidence="3 12 13">Belongs to the DapA family.</text>
</comment>
<feature type="site" description="Part of a proton relay during catalysis" evidence="12">
    <location>
        <position position="46"/>
    </location>
</feature>
<evidence type="ECO:0000256" key="5">
    <source>
        <dbReference type="ARBA" id="ARBA00022490"/>
    </source>
</evidence>
<reference evidence="15" key="1">
    <citation type="journal article" date="2019" name="Int. J. Syst. Evol. Microbiol.">
        <title>The Global Catalogue of Microorganisms (GCM) 10K type strain sequencing project: providing services to taxonomists for standard genome sequencing and annotation.</title>
        <authorList>
            <consortium name="The Broad Institute Genomics Platform"/>
            <consortium name="The Broad Institute Genome Sequencing Center for Infectious Disease"/>
            <person name="Wu L."/>
            <person name="Ma J."/>
        </authorList>
    </citation>
    <scope>NUCLEOTIDE SEQUENCE [LARGE SCALE GENOMIC DNA]</scope>
    <source>
        <strain evidence="15">CGMCC 1.3240</strain>
    </source>
</reference>
<comment type="subcellular location">
    <subcellularLocation>
        <location evidence="12">Cytoplasm</location>
    </subcellularLocation>
</comment>
<keyword evidence="15" id="KW-1185">Reference proteome</keyword>
<comment type="caution">
    <text evidence="14">The sequence shown here is derived from an EMBL/GenBank/DDBJ whole genome shotgun (WGS) entry which is preliminary data.</text>
</comment>
<evidence type="ECO:0000256" key="1">
    <source>
        <dbReference type="ARBA" id="ARBA00003294"/>
    </source>
</evidence>
<dbReference type="Pfam" id="PF00701">
    <property type="entry name" value="DHDPS"/>
    <property type="match status" value="1"/>
</dbReference>
<dbReference type="EMBL" id="JBHSOW010000130">
    <property type="protein sequence ID" value="MFC5653627.1"/>
    <property type="molecule type" value="Genomic_DNA"/>
</dbReference>
<feature type="binding site" evidence="12">
    <location>
        <position position="205"/>
    </location>
    <ligand>
        <name>pyruvate</name>
        <dbReference type="ChEBI" id="CHEBI:15361"/>
    </ligand>
</feature>
<evidence type="ECO:0000256" key="2">
    <source>
        <dbReference type="ARBA" id="ARBA00005120"/>
    </source>
</evidence>
<keyword evidence="7 12" id="KW-0220">Diaminopimelate biosynthesis</keyword>
<protein>
    <recommendedName>
        <fullName evidence="4 12">4-hydroxy-tetrahydrodipicolinate synthase</fullName>
        <shortName evidence="12">HTPA synthase</shortName>
        <ecNumber evidence="4 12">4.3.3.7</ecNumber>
    </recommendedName>
</protein>
<feature type="active site" description="Proton donor/acceptor" evidence="12">
    <location>
        <position position="135"/>
    </location>
</feature>
<evidence type="ECO:0000256" key="10">
    <source>
        <dbReference type="ARBA" id="ARBA00023270"/>
    </source>
</evidence>
<keyword evidence="9 12" id="KW-0456">Lyase</keyword>
<dbReference type="InterPro" id="IPR002220">
    <property type="entry name" value="DapA-like"/>
</dbReference>
<name>A0ABW0W8J8_9BACL</name>
<keyword evidence="10 12" id="KW-0704">Schiff base</keyword>
<dbReference type="NCBIfam" id="TIGR00674">
    <property type="entry name" value="dapA"/>
    <property type="match status" value="1"/>
</dbReference>
<evidence type="ECO:0000256" key="4">
    <source>
        <dbReference type="ARBA" id="ARBA00012086"/>
    </source>
</evidence>
<dbReference type="PROSITE" id="PS00666">
    <property type="entry name" value="DHDPS_2"/>
    <property type="match status" value="1"/>
</dbReference>
<evidence type="ECO:0000256" key="12">
    <source>
        <dbReference type="HAMAP-Rule" id="MF_00418"/>
    </source>
</evidence>
<dbReference type="SMART" id="SM01130">
    <property type="entry name" value="DHDPS"/>
    <property type="match status" value="1"/>
</dbReference>
<sequence length="309" mass="33599">MTLLQGVIPVLMTPFTDKQEVNERVLRNFIRRYLTAGVHGLFCLGTNGEFFSLTTEEKIRIMEIAVEEAKGKVPIYAGTGGISTKEVVQLSEKMEELGADALSVITPYFLPLTQNELIGHYRSVAASVSLPIVLYNFPDRTGVRIEPRTVAELAKIPNIVAIKDSSGSFELIEQYISAAGPEFAVLAGSDALLLKTLQAGGKGGVSGSANVLPELMVSIYTHWQSGDMEAAEAAQSQLQPLSQAYRMATLPSVFKEALNRMGLEAGPCRSPIAPLPADASEELDRVLRHYRELGYIRGELNDQSAGRRS</sequence>
<evidence type="ECO:0000256" key="3">
    <source>
        <dbReference type="ARBA" id="ARBA00007592"/>
    </source>
</evidence>
<keyword evidence="8 12" id="KW-0457">Lysine biosynthesis</keyword>